<dbReference type="InterPro" id="IPR036748">
    <property type="entry name" value="MTH938-like_sf"/>
</dbReference>
<name>D6ZZ40_ANCN5</name>
<dbReference type="eggNOG" id="COG3737">
    <property type="taxonomic scope" value="Bacteria"/>
</dbReference>
<dbReference type="Pfam" id="PF04430">
    <property type="entry name" value="DUF498"/>
    <property type="match status" value="1"/>
</dbReference>
<dbReference type="STRING" id="639283.Snov_1873"/>
<dbReference type="HOGENOM" id="CLU_074390_2_1_5"/>
<keyword evidence="2" id="KW-1185">Reference proteome</keyword>
<dbReference type="KEGG" id="sno:Snov_1873"/>
<dbReference type="EMBL" id="CP002026">
    <property type="protein sequence ID" value="ADH89176.1"/>
    <property type="molecule type" value="Genomic_DNA"/>
</dbReference>
<reference evidence="1 2" key="1">
    <citation type="journal article" date="2012" name="Stand. Genomic Sci.">
        <title>Complete genome sequence of the facultatively chemolithoautotrophic and methylotrophic alpha Proteobacterium Starkeya novella type strain (ATCC 8093(T)).</title>
        <authorList>
            <person name="Kappler U."/>
            <person name="Davenport K."/>
            <person name="Beatson S."/>
            <person name="Lucas S."/>
            <person name="Lapidus A."/>
            <person name="Copeland A."/>
            <person name="Berry K.W."/>
            <person name="Glavina Del Rio T."/>
            <person name="Hammon N."/>
            <person name="Dalin E."/>
            <person name="Tice H."/>
            <person name="Pitluck S."/>
            <person name="Richardson P."/>
            <person name="Bruce D."/>
            <person name="Goodwin L.A."/>
            <person name="Han C."/>
            <person name="Tapia R."/>
            <person name="Detter J.C."/>
            <person name="Chang Y.J."/>
            <person name="Jeffries C.D."/>
            <person name="Land M."/>
            <person name="Hauser L."/>
            <person name="Kyrpides N.C."/>
            <person name="Goker M."/>
            <person name="Ivanova N."/>
            <person name="Klenk H.P."/>
            <person name="Woyke T."/>
        </authorList>
    </citation>
    <scope>NUCLEOTIDE SEQUENCE [LARGE SCALE GENOMIC DNA]</scope>
    <source>
        <strain evidence="2">ATCC 8093 / DSM 506 / JCM 20403 / CCM 1077 / IAM 12100 / NBRC 12443 / NCIMB 10456</strain>
    </source>
</reference>
<dbReference type="Gene3D" id="3.40.1230.10">
    <property type="entry name" value="MTH938-like"/>
    <property type="match status" value="1"/>
</dbReference>
<proteinExistence type="predicted"/>
<dbReference type="AlphaFoldDB" id="D6ZZ40"/>
<evidence type="ECO:0008006" key="3">
    <source>
        <dbReference type="Google" id="ProtNLM"/>
    </source>
</evidence>
<dbReference type="Proteomes" id="UP000006633">
    <property type="component" value="Chromosome"/>
</dbReference>
<sequence>MATQDAHLPRQVPIDGYGRWSFHFAGMASDGSILALPSGIHAWAPRVPAEIDAQALAPVFAEAAAIELLLIGTGADPWPIPDALRWRLHDAGIATDAMPTRAAASTYNVLLAEGRAVAAALLAVP</sequence>
<dbReference type="CDD" id="cd00248">
    <property type="entry name" value="Mth938-like"/>
    <property type="match status" value="1"/>
</dbReference>
<dbReference type="InterPro" id="IPR007523">
    <property type="entry name" value="NDUFAF3/AAMDC"/>
</dbReference>
<evidence type="ECO:0000313" key="2">
    <source>
        <dbReference type="Proteomes" id="UP000006633"/>
    </source>
</evidence>
<accession>D6ZZ40</accession>
<dbReference type="PANTHER" id="PTHR21192">
    <property type="entry name" value="NUCLEAR PROTEIN E3-3"/>
    <property type="match status" value="1"/>
</dbReference>
<gene>
    <name evidence="1" type="ordered locus">Snov_1873</name>
</gene>
<organism evidence="1 2">
    <name type="scientific">Ancylobacter novellus (strain ATCC 8093 / DSM 506 / JCM 20403 / CCM 1077 / IAM 12100 / NBRC 12443 / NCIMB 10456)</name>
    <name type="common">Starkeya novella</name>
    <dbReference type="NCBI Taxonomy" id="639283"/>
    <lineage>
        <taxon>Bacteria</taxon>
        <taxon>Pseudomonadati</taxon>
        <taxon>Pseudomonadota</taxon>
        <taxon>Alphaproteobacteria</taxon>
        <taxon>Hyphomicrobiales</taxon>
        <taxon>Xanthobacteraceae</taxon>
        <taxon>Ancylobacter</taxon>
    </lineage>
</organism>
<dbReference type="SUPFAM" id="SSF64076">
    <property type="entry name" value="MTH938-like"/>
    <property type="match status" value="1"/>
</dbReference>
<dbReference type="PANTHER" id="PTHR21192:SF2">
    <property type="entry name" value="NADH DEHYDROGENASE [UBIQUINONE] 1 ALPHA SUBCOMPLEX ASSEMBLY FACTOR 3"/>
    <property type="match status" value="1"/>
</dbReference>
<evidence type="ECO:0000313" key="1">
    <source>
        <dbReference type="EMBL" id="ADH89176.1"/>
    </source>
</evidence>
<protein>
    <recommendedName>
        <fullName evidence="3">Xcc1710-like domain-containing protein</fullName>
    </recommendedName>
</protein>
<dbReference type="RefSeq" id="WP_013166680.1">
    <property type="nucleotide sequence ID" value="NC_014217.1"/>
</dbReference>
<dbReference type="OrthoDB" id="7351393at2"/>